<keyword evidence="6" id="KW-1185">Reference proteome</keyword>
<dbReference type="PROSITE" id="PS50144">
    <property type="entry name" value="MATH"/>
    <property type="match status" value="1"/>
</dbReference>
<feature type="domain" description="MATH" evidence="4">
    <location>
        <begin position="16"/>
        <end position="144"/>
    </location>
</feature>
<dbReference type="InterPro" id="IPR045005">
    <property type="entry name" value="BPM1-6"/>
</dbReference>
<protein>
    <submittedName>
        <fullName evidence="5">BTB/POZ and MATH domain-containing protein 1</fullName>
    </submittedName>
</protein>
<dbReference type="InterPro" id="IPR056423">
    <property type="entry name" value="BACK_BPM_SPOP"/>
</dbReference>
<dbReference type="Proteomes" id="UP000095767">
    <property type="component" value="Unassembled WGS sequence"/>
</dbReference>
<dbReference type="SUPFAM" id="SSF49599">
    <property type="entry name" value="TRAF domain-like"/>
    <property type="match status" value="2"/>
</dbReference>
<dbReference type="PROSITE" id="PS50097">
    <property type="entry name" value="BTB"/>
    <property type="match status" value="2"/>
</dbReference>
<comment type="similarity">
    <text evidence="2">Belongs to the Tdpoz family.</text>
</comment>
<dbReference type="InterPro" id="IPR000210">
    <property type="entry name" value="BTB/POZ_dom"/>
</dbReference>
<evidence type="ECO:0000313" key="5">
    <source>
        <dbReference type="EMBL" id="OEL12758.1"/>
    </source>
</evidence>
<dbReference type="Gene3D" id="6.10.250.3030">
    <property type="match status" value="1"/>
</dbReference>
<feature type="domain" description="BTB" evidence="3">
    <location>
        <begin position="176"/>
        <end position="199"/>
    </location>
</feature>
<dbReference type="InterPro" id="IPR011333">
    <property type="entry name" value="SKP1/BTB/POZ_sf"/>
</dbReference>
<dbReference type="Gene3D" id="3.30.710.10">
    <property type="entry name" value="Potassium Channel Kv1.1, Chain A"/>
    <property type="match status" value="2"/>
</dbReference>
<proteinExistence type="inferred from homology"/>
<sequence>MSTFYSASAIVGGTVTGHYVYQVDGYSRTKELTNGKRILSPTFWVGDYSWRISYYPNGVRSSYADYISVFLVLGDRITKPVKVQRKFSLLDKAGKPVPDHSQRTELREYFTAGAGHGFSDFIKREFLEASEHLVDDCFKIRCDISVPACIRAEDRAPPLSDLQRHLGDLLVAKEGADVTFQVGGETFSAHRCVLAARSPNSRLTCICDFPRIFVKPLAAMPTLDFASANVGGPVDRRDLGVDHYWHMKQLHRNGQRITSRSLKAGGFSLRIHYYPNCVSSSCKDYISIFMALDSRVSHPIKASARFSLLDQSGEPVPGHFVCTGVREYSGVGAMHVYDLFIWKKSLEASEHLVDGCFTIGWDVCVDRATPLSDLPDPDVVFQVGGEMFSAHRRVLAERSPALEAELFRATREGAAAGDCIRIDDMLPEVFESLLQFVYTDSLPEMDDEQEESMMAEDLLLAADRFDMPGLKLICEEKLCSDIDEDTVADMLRFAAQHHCRLLRDACIEFLGDPPVLQAAMATDHDLLELVAKSCPGLLKELWDSDEDDPMQAELAICF</sequence>
<dbReference type="STRING" id="888268.A0A1E5UIW4"/>
<dbReference type="Pfam" id="PF24570">
    <property type="entry name" value="BACK_BPM_SPOP"/>
    <property type="match status" value="1"/>
</dbReference>
<dbReference type="Pfam" id="PF00651">
    <property type="entry name" value="BTB"/>
    <property type="match status" value="2"/>
</dbReference>
<evidence type="ECO:0000256" key="1">
    <source>
        <dbReference type="ARBA" id="ARBA00004906"/>
    </source>
</evidence>
<dbReference type="SMART" id="SM00225">
    <property type="entry name" value="BTB"/>
    <property type="match status" value="1"/>
</dbReference>
<comment type="pathway">
    <text evidence="1">Protein modification; protein ubiquitination.</text>
</comment>
<dbReference type="Gene3D" id="2.60.210.10">
    <property type="entry name" value="Apoptosis, Tumor Necrosis Factor Receptor Associated Protein 2, Chain A"/>
    <property type="match status" value="2"/>
</dbReference>
<dbReference type="SUPFAM" id="SSF54695">
    <property type="entry name" value="POZ domain"/>
    <property type="match status" value="2"/>
</dbReference>
<organism evidence="5 6">
    <name type="scientific">Dichanthelium oligosanthes</name>
    <dbReference type="NCBI Taxonomy" id="888268"/>
    <lineage>
        <taxon>Eukaryota</taxon>
        <taxon>Viridiplantae</taxon>
        <taxon>Streptophyta</taxon>
        <taxon>Embryophyta</taxon>
        <taxon>Tracheophyta</taxon>
        <taxon>Spermatophyta</taxon>
        <taxon>Magnoliopsida</taxon>
        <taxon>Liliopsida</taxon>
        <taxon>Poales</taxon>
        <taxon>Poaceae</taxon>
        <taxon>PACMAD clade</taxon>
        <taxon>Panicoideae</taxon>
        <taxon>Panicodae</taxon>
        <taxon>Paniceae</taxon>
        <taxon>Dichantheliinae</taxon>
        <taxon>Dichanthelium</taxon>
    </lineage>
</organism>
<evidence type="ECO:0000313" key="6">
    <source>
        <dbReference type="Proteomes" id="UP000095767"/>
    </source>
</evidence>
<dbReference type="PANTHER" id="PTHR26379:SF422">
    <property type="entry name" value="BTB DOMAIN-CONTAINING PROTEIN"/>
    <property type="match status" value="1"/>
</dbReference>
<evidence type="ECO:0000256" key="2">
    <source>
        <dbReference type="ARBA" id="ARBA00010846"/>
    </source>
</evidence>
<dbReference type="InterPro" id="IPR002083">
    <property type="entry name" value="MATH/TRAF_dom"/>
</dbReference>
<name>A0A1E5UIW4_9POAL</name>
<dbReference type="InterPro" id="IPR008974">
    <property type="entry name" value="TRAF-like"/>
</dbReference>
<evidence type="ECO:0000259" key="3">
    <source>
        <dbReference type="PROSITE" id="PS50097"/>
    </source>
</evidence>
<dbReference type="PANTHER" id="PTHR26379">
    <property type="entry name" value="BTB/POZ AND MATH DOMAIN-CONTAINING PROTEIN 1"/>
    <property type="match status" value="1"/>
</dbReference>
<comment type="caution">
    <text evidence="5">The sequence shown here is derived from an EMBL/GenBank/DDBJ whole genome shotgun (WGS) entry which is preliminary data.</text>
</comment>
<feature type="domain" description="BTB" evidence="3">
    <location>
        <begin position="377"/>
        <end position="446"/>
    </location>
</feature>
<reference evidence="5 6" key="1">
    <citation type="submission" date="2016-09" db="EMBL/GenBank/DDBJ databases">
        <title>The draft genome of Dichanthelium oligosanthes: A C3 panicoid grass species.</title>
        <authorList>
            <person name="Studer A.J."/>
            <person name="Schnable J.C."/>
            <person name="Brutnell T.P."/>
        </authorList>
    </citation>
    <scope>NUCLEOTIDE SEQUENCE [LARGE SCALE GENOMIC DNA]</scope>
    <source>
        <strain evidence="6">cv. Kellogg 1175</strain>
        <tissue evidence="5">Leaf</tissue>
    </source>
</reference>
<dbReference type="CDD" id="cd00121">
    <property type="entry name" value="MATH"/>
    <property type="match status" value="2"/>
</dbReference>
<accession>A0A1E5UIW4</accession>
<dbReference type="EMBL" id="LWDX02075955">
    <property type="protein sequence ID" value="OEL12758.1"/>
    <property type="molecule type" value="Genomic_DNA"/>
</dbReference>
<dbReference type="GO" id="GO:0016567">
    <property type="term" value="P:protein ubiquitination"/>
    <property type="evidence" value="ECO:0007669"/>
    <property type="project" value="InterPro"/>
</dbReference>
<dbReference type="Pfam" id="PF22486">
    <property type="entry name" value="MATH_2"/>
    <property type="match status" value="2"/>
</dbReference>
<dbReference type="OrthoDB" id="680218at2759"/>
<dbReference type="AlphaFoldDB" id="A0A1E5UIW4"/>
<gene>
    <name evidence="5" type="ORF">BAE44_0026225</name>
</gene>
<evidence type="ECO:0000259" key="4">
    <source>
        <dbReference type="PROSITE" id="PS50144"/>
    </source>
</evidence>